<dbReference type="EMBL" id="CM009292">
    <property type="protein sequence ID" value="KAI9397348.1"/>
    <property type="molecule type" value="Genomic_DNA"/>
</dbReference>
<protein>
    <submittedName>
        <fullName evidence="1">Uncharacterized protein</fullName>
    </submittedName>
</protein>
<accession>A0ACC0T7M6</accession>
<proteinExistence type="predicted"/>
<organism evidence="1 2">
    <name type="scientific">Populus trichocarpa</name>
    <name type="common">Western balsam poplar</name>
    <name type="synonym">Populus balsamifera subsp. trichocarpa</name>
    <dbReference type="NCBI Taxonomy" id="3694"/>
    <lineage>
        <taxon>Eukaryota</taxon>
        <taxon>Viridiplantae</taxon>
        <taxon>Streptophyta</taxon>
        <taxon>Embryophyta</taxon>
        <taxon>Tracheophyta</taxon>
        <taxon>Spermatophyta</taxon>
        <taxon>Magnoliopsida</taxon>
        <taxon>eudicotyledons</taxon>
        <taxon>Gunneridae</taxon>
        <taxon>Pentapetalae</taxon>
        <taxon>rosids</taxon>
        <taxon>fabids</taxon>
        <taxon>Malpighiales</taxon>
        <taxon>Salicaceae</taxon>
        <taxon>Saliceae</taxon>
        <taxon>Populus</taxon>
    </lineage>
</organism>
<sequence length="77" mass="9139">MDTGDWRIQMQPDSRKRIVDKIMETLKRHLLFSGQEGLQELKKIAIRLEEKIYTTATNQSDYLRKISLEILSMEIRS</sequence>
<evidence type="ECO:0000313" key="2">
    <source>
        <dbReference type="Proteomes" id="UP000006729"/>
    </source>
</evidence>
<evidence type="ECO:0000313" key="1">
    <source>
        <dbReference type="EMBL" id="KAI9397348.1"/>
    </source>
</evidence>
<name>A0ACC0T7M6_POPTR</name>
<comment type="caution">
    <text evidence="1">The sequence shown here is derived from an EMBL/GenBank/DDBJ whole genome shotgun (WGS) entry which is preliminary data.</text>
</comment>
<gene>
    <name evidence="1" type="ORF">POPTR_003G028245v4</name>
</gene>
<reference evidence="1 2" key="1">
    <citation type="journal article" date="2006" name="Science">
        <title>The genome of black cottonwood, Populus trichocarpa (Torr. &amp; Gray).</title>
        <authorList>
            <person name="Tuskan G.A."/>
            <person name="Difazio S."/>
            <person name="Jansson S."/>
            <person name="Bohlmann J."/>
            <person name="Grigoriev I."/>
            <person name="Hellsten U."/>
            <person name="Putnam N."/>
            <person name="Ralph S."/>
            <person name="Rombauts S."/>
            <person name="Salamov A."/>
            <person name="Schein J."/>
            <person name="Sterck L."/>
            <person name="Aerts A."/>
            <person name="Bhalerao R.R."/>
            <person name="Bhalerao R.P."/>
            <person name="Blaudez D."/>
            <person name="Boerjan W."/>
            <person name="Brun A."/>
            <person name="Brunner A."/>
            <person name="Busov V."/>
            <person name="Campbell M."/>
            <person name="Carlson J."/>
            <person name="Chalot M."/>
            <person name="Chapman J."/>
            <person name="Chen G.L."/>
            <person name="Cooper D."/>
            <person name="Coutinho P.M."/>
            <person name="Couturier J."/>
            <person name="Covert S."/>
            <person name="Cronk Q."/>
            <person name="Cunningham R."/>
            <person name="Davis J."/>
            <person name="Degroeve S."/>
            <person name="Dejardin A."/>
            <person name="Depamphilis C."/>
            <person name="Detter J."/>
            <person name="Dirks B."/>
            <person name="Dubchak I."/>
            <person name="Duplessis S."/>
            <person name="Ehlting J."/>
            <person name="Ellis B."/>
            <person name="Gendler K."/>
            <person name="Goodstein D."/>
            <person name="Gribskov M."/>
            <person name="Grimwood J."/>
            <person name="Groover A."/>
            <person name="Gunter L."/>
            <person name="Hamberger B."/>
            <person name="Heinze B."/>
            <person name="Helariutta Y."/>
            <person name="Henrissat B."/>
            <person name="Holligan D."/>
            <person name="Holt R."/>
            <person name="Huang W."/>
            <person name="Islam-Faridi N."/>
            <person name="Jones S."/>
            <person name="Jones-Rhoades M."/>
            <person name="Jorgensen R."/>
            <person name="Joshi C."/>
            <person name="Kangasjarvi J."/>
            <person name="Karlsson J."/>
            <person name="Kelleher C."/>
            <person name="Kirkpatrick R."/>
            <person name="Kirst M."/>
            <person name="Kohler A."/>
            <person name="Kalluri U."/>
            <person name="Larimer F."/>
            <person name="Leebens-Mack J."/>
            <person name="Leple J.C."/>
            <person name="Locascio P."/>
            <person name="Lou Y."/>
            <person name="Lucas S."/>
            <person name="Martin F."/>
            <person name="Montanini B."/>
            <person name="Napoli C."/>
            <person name="Nelson D.R."/>
            <person name="Nelson C."/>
            <person name="Nieminen K."/>
            <person name="Nilsson O."/>
            <person name="Pereda V."/>
            <person name="Peter G."/>
            <person name="Philippe R."/>
            <person name="Pilate G."/>
            <person name="Poliakov A."/>
            <person name="Razumovskaya J."/>
            <person name="Richardson P."/>
            <person name="Rinaldi C."/>
            <person name="Ritland K."/>
            <person name="Rouze P."/>
            <person name="Ryaboy D."/>
            <person name="Schmutz J."/>
            <person name="Schrader J."/>
            <person name="Segerman B."/>
            <person name="Shin H."/>
            <person name="Siddiqui A."/>
            <person name="Sterky F."/>
            <person name="Terry A."/>
            <person name="Tsai C.J."/>
            <person name="Uberbacher E."/>
            <person name="Unneberg P."/>
            <person name="Vahala J."/>
            <person name="Wall K."/>
            <person name="Wessler S."/>
            <person name="Yang G."/>
            <person name="Yin T."/>
            <person name="Douglas C."/>
            <person name="Marra M."/>
            <person name="Sandberg G."/>
            <person name="Van de Peer Y."/>
            <person name="Rokhsar D."/>
        </authorList>
    </citation>
    <scope>NUCLEOTIDE SEQUENCE [LARGE SCALE GENOMIC DNA]</scope>
    <source>
        <strain evidence="2">cv. Nisqually</strain>
    </source>
</reference>
<keyword evidence="2" id="KW-1185">Reference proteome</keyword>
<dbReference type="Proteomes" id="UP000006729">
    <property type="component" value="Chromosome 3"/>
</dbReference>